<evidence type="ECO:0000313" key="1">
    <source>
        <dbReference type="EMBL" id="SFN61458.1"/>
    </source>
</evidence>
<dbReference type="Gene3D" id="3.20.160.10">
    <property type="entry name" value="vpa0580 domain like"/>
    <property type="match status" value="1"/>
</dbReference>
<dbReference type="Proteomes" id="UP000199564">
    <property type="component" value="Unassembled WGS sequence"/>
</dbReference>
<dbReference type="InterPro" id="IPR038604">
    <property type="entry name" value="HopJ_sf"/>
</dbReference>
<dbReference type="STRING" id="226506.SAMN04488519_101148"/>
<proteinExistence type="predicted"/>
<evidence type="ECO:0000313" key="2">
    <source>
        <dbReference type="Proteomes" id="UP000199564"/>
    </source>
</evidence>
<dbReference type="InterPro" id="IPR014984">
    <property type="entry name" value="HopJ"/>
</dbReference>
<gene>
    <name evidence="1" type="ORF">SAMN04488519_101148</name>
</gene>
<accession>A0A1I5AGA7</accession>
<dbReference type="EMBL" id="FOVW01000001">
    <property type="protein sequence ID" value="SFN61458.1"/>
    <property type="molecule type" value="Genomic_DNA"/>
</dbReference>
<dbReference type="RefSeq" id="WP_091648910.1">
    <property type="nucleotide sequence ID" value="NZ_FOVW01000001.1"/>
</dbReference>
<protein>
    <submittedName>
        <fullName evidence="1">HopJ type III effector protein</fullName>
    </submittedName>
</protein>
<dbReference type="Pfam" id="PF08888">
    <property type="entry name" value="HopJ"/>
    <property type="match status" value="1"/>
</dbReference>
<name>A0A1I5AGA7_9BACT</name>
<reference evidence="2" key="1">
    <citation type="submission" date="2016-10" db="EMBL/GenBank/DDBJ databases">
        <authorList>
            <person name="Varghese N."/>
            <person name="Submissions S."/>
        </authorList>
    </citation>
    <scope>NUCLEOTIDE SEQUENCE [LARGE SCALE GENOMIC DNA]</scope>
    <source>
        <strain evidence="2">DSM 15282</strain>
    </source>
</reference>
<organism evidence="1 2">
    <name type="scientific">Algoriphagus ornithinivorans</name>
    <dbReference type="NCBI Taxonomy" id="226506"/>
    <lineage>
        <taxon>Bacteria</taxon>
        <taxon>Pseudomonadati</taxon>
        <taxon>Bacteroidota</taxon>
        <taxon>Cytophagia</taxon>
        <taxon>Cytophagales</taxon>
        <taxon>Cyclobacteriaceae</taxon>
        <taxon>Algoriphagus</taxon>
    </lineage>
</organism>
<keyword evidence="2" id="KW-1185">Reference proteome</keyword>
<sequence length="109" mass="12400">MLDQLKSAPDQIQFSEVIEFIEKHYTFTPTCFTNGNEVNEAGQNNGSCKILSFAKMKGLTKAETLNLFGDYYRKDVLLNPNGKDHQNIRNFMNSGWEGVQFDGEALEEK</sequence>
<dbReference type="AlphaFoldDB" id="A0A1I5AGA7"/>